<dbReference type="Gene3D" id="3.40.190.80">
    <property type="match status" value="1"/>
</dbReference>
<organism evidence="4 5">
    <name type="scientific">Sphingomonas arvum</name>
    <dbReference type="NCBI Taxonomy" id="2992113"/>
    <lineage>
        <taxon>Bacteria</taxon>
        <taxon>Pseudomonadati</taxon>
        <taxon>Pseudomonadota</taxon>
        <taxon>Alphaproteobacteria</taxon>
        <taxon>Sphingomonadales</taxon>
        <taxon>Sphingomonadaceae</taxon>
        <taxon>Sphingomonas</taxon>
    </lineage>
</organism>
<evidence type="ECO:0000256" key="3">
    <source>
        <dbReference type="ARBA" id="ARBA00022842"/>
    </source>
</evidence>
<gene>
    <name evidence="4" type="ORF">OMW55_02410</name>
</gene>
<dbReference type="PROSITE" id="PS00630">
    <property type="entry name" value="IMP_2"/>
    <property type="match status" value="1"/>
</dbReference>
<proteinExistence type="inferred from homology"/>
<comment type="similarity">
    <text evidence="1">Belongs to the inositol monophosphatase superfamily.</text>
</comment>
<protein>
    <submittedName>
        <fullName evidence="4">Inositol monophosphatase</fullName>
    </submittedName>
</protein>
<dbReference type="PANTHER" id="PTHR20854">
    <property type="entry name" value="INOSITOL MONOPHOSPHATASE"/>
    <property type="match status" value="1"/>
</dbReference>
<dbReference type="PRINTS" id="PR00377">
    <property type="entry name" value="IMPHPHTASES"/>
</dbReference>
<accession>A0ABT3JC64</accession>
<keyword evidence="3" id="KW-0460">Magnesium</keyword>
<dbReference type="EMBL" id="JAPDOB010000001">
    <property type="protein sequence ID" value="MCW3796663.1"/>
    <property type="molecule type" value="Genomic_DNA"/>
</dbReference>
<comment type="caution">
    <text evidence="4">The sequence shown here is derived from an EMBL/GenBank/DDBJ whole genome shotgun (WGS) entry which is preliminary data.</text>
</comment>
<dbReference type="Gene3D" id="3.30.540.10">
    <property type="entry name" value="Fructose-1,6-Bisphosphatase, subunit A, domain 1"/>
    <property type="match status" value="1"/>
</dbReference>
<dbReference type="Proteomes" id="UP001526246">
    <property type="component" value="Unassembled WGS sequence"/>
</dbReference>
<name>A0ABT3JC64_9SPHN</name>
<dbReference type="RefSeq" id="WP_264880539.1">
    <property type="nucleotide sequence ID" value="NZ_JAPDOB010000001.1"/>
</dbReference>
<reference evidence="4 5" key="1">
    <citation type="submission" date="2022-10" db="EMBL/GenBank/DDBJ databases">
        <title>Sphingomonas sp.</title>
        <authorList>
            <person name="Jin C."/>
        </authorList>
    </citation>
    <scope>NUCLEOTIDE SEQUENCE [LARGE SCALE GENOMIC DNA]</scope>
    <source>
        <strain evidence="4 5">BN140010</strain>
    </source>
</reference>
<keyword evidence="2" id="KW-0479">Metal-binding</keyword>
<dbReference type="PANTHER" id="PTHR20854:SF4">
    <property type="entry name" value="INOSITOL-1-MONOPHOSPHATASE-RELATED"/>
    <property type="match status" value="1"/>
</dbReference>
<evidence type="ECO:0000313" key="5">
    <source>
        <dbReference type="Proteomes" id="UP001526246"/>
    </source>
</evidence>
<dbReference type="InterPro" id="IPR020550">
    <property type="entry name" value="Inositol_monophosphatase_CS"/>
</dbReference>
<dbReference type="InterPro" id="IPR000760">
    <property type="entry name" value="Inositol_monophosphatase-like"/>
</dbReference>
<evidence type="ECO:0000313" key="4">
    <source>
        <dbReference type="EMBL" id="MCW3796663.1"/>
    </source>
</evidence>
<sequence>MSLVSPEQVGALLRNVAAAIVLPRYRSLGSGEVVEKSAGELVTVADREAELAIGQGLHELLPAARLIGEEACAERPDLIEHLADELVWLVDPIDGTANFAAGRPPFAMMIALLEHGVVRQSWILDPLHDVLFHADRGGGAFRDGVKVTGGTDRSVERDLCGILSEAFLPAEQRHLGETLRARFGRVLPTQRCAGHEYPLVALGERDFAIYWRTLPWDHAAGALLLSEAGGRALHFDGSPYGPAVQRSGLLLARNPEVADLLLRAVTADDEMGLGGSRAG</sequence>
<dbReference type="Pfam" id="PF00459">
    <property type="entry name" value="Inositol_P"/>
    <property type="match status" value="1"/>
</dbReference>
<evidence type="ECO:0000256" key="1">
    <source>
        <dbReference type="ARBA" id="ARBA00009759"/>
    </source>
</evidence>
<evidence type="ECO:0000256" key="2">
    <source>
        <dbReference type="ARBA" id="ARBA00022723"/>
    </source>
</evidence>
<keyword evidence="5" id="KW-1185">Reference proteome</keyword>
<dbReference type="SUPFAM" id="SSF56655">
    <property type="entry name" value="Carbohydrate phosphatase"/>
    <property type="match status" value="1"/>
</dbReference>